<dbReference type="InterPro" id="IPR038460">
    <property type="entry name" value="AcetylCoA_hyd_C_sf"/>
</dbReference>
<feature type="domain" description="Acetyl-CoA hydrolase/transferase C-terminal" evidence="10">
    <location>
        <begin position="331"/>
        <end position="481"/>
    </location>
</feature>
<name>A0A1G4KI17_9SACH</name>
<evidence type="ECO:0000256" key="1">
    <source>
        <dbReference type="ARBA" id="ARBA00001831"/>
    </source>
</evidence>
<dbReference type="Pfam" id="PF13336">
    <property type="entry name" value="AcetylCoA_hyd_C"/>
    <property type="match status" value="1"/>
</dbReference>
<dbReference type="STRING" id="1230905.A0A1G4KI17"/>
<evidence type="ECO:0000256" key="7">
    <source>
        <dbReference type="ARBA" id="ARBA00022801"/>
    </source>
</evidence>
<dbReference type="Proteomes" id="UP000191024">
    <property type="component" value="Chromosome H"/>
</dbReference>
<dbReference type="Gene3D" id="3.40.1080.20">
    <property type="entry name" value="Acetyl-CoA hydrolase/transferase C-terminal domain"/>
    <property type="match status" value="1"/>
</dbReference>
<evidence type="ECO:0000256" key="6">
    <source>
        <dbReference type="ARBA" id="ARBA00022490"/>
    </source>
</evidence>
<dbReference type="InterPro" id="IPR046433">
    <property type="entry name" value="ActCoA_hydro"/>
</dbReference>
<evidence type="ECO:0000259" key="10">
    <source>
        <dbReference type="Pfam" id="PF13336"/>
    </source>
</evidence>
<comment type="catalytic activity">
    <reaction evidence="1">
        <text>acetyl-CoA + H2O = acetate + CoA + H(+)</text>
        <dbReference type="Rhea" id="RHEA:20289"/>
        <dbReference type="ChEBI" id="CHEBI:15377"/>
        <dbReference type="ChEBI" id="CHEBI:15378"/>
        <dbReference type="ChEBI" id="CHEBI:30089"/>
        <dbReference type="ChEBI" id="CHEBI:57287"/>
        <dbReference type="ChEBI" id="CHEBI:57288"/>
        <dbReference type="EC" id="3.1.2.1"/>
    </reaction>
</comment>
<dbReference type="GO" id="GO:0008775">
    <property type="term" value="F:acetate CoA-transferase activity"/>
    <property type="evidence" value="ECO:0007669"/>
    <property type="project" value="InterPro"/>
</dbReference>
<keyword evidence="7" id="KW-0378">Hydrolase</keyword>
<dbReference type="AlphaFoldDB" id="A0A1G4KI17"/>
<evidence type="ECO:0000256" key="5">
    <source>
        <dbReference type="ARBA" id="ARBA00017958"/>
    </source>
</evidence>
<dbReference type="EC" id="3.1.2.1" evidence="4"/>
<dbReference type="EMBL" id="LT598468">
    <property type="protein sequence ID" value="SCV04056.1"/>
    <property type="molecule type" value="Genomic_DNA"/>
</dbReference>
<accession>A0A1G4KI17</accession>
<dbReference type="Gene3D" id="3.40.1080.10">
    <property type="entry name" value="Glutaconate Coenzyme A-transferase"/>
    <property type="match status" value="1"/>
</dbReference>
<dbReference type="PANTHER" id="PTHR43609">
    <property type="entry name" value="ACETYL-COA HYDROLASE"/>
    <property type="match status" value="1"/>
</dbReference>
<dbReference type="InterPro" id="IPR026888">
    <property type="entry name" value="AcetylCoA_hyd_C"/>
</dbReference>
<dbReference type="InterPro" id="IPR003702">
    <property type="entry name" value="ActCoA_hydro_N"/>
</dbReference>
<organism evidence="11 12">
    <name type="scientific">Lachancea mirantina</name>
    <dbReference type="NCBI Taxonomy" id="1230905"/>
    <lineage>
        <taxon>Eukaryota</taxon>
        <taxon>Fungi</taxon>
        <taxon>Dikarya</taxon>
        <taxon>Ascomycota</taxon>
        <taxon>Saccharomycotina</taxon>
        <taxon>Saccharomycetes</taxon>
        <taxon>Saccharomycetales</taxon>
        <taxon>Saccharomycetaceae</taxon>
        <taxon>Lachancea</taxon>
    </lineage>
</organism>
<dbReference type="PANTHER" id="PTHR43609:SF1">
    <property type="entry name" value="ACETYL-COA HYDROLASE"/>
    <property type="match status" value="1"/>
</dbReference>
<protein>
    <recommendedName>
        <fullName evidence="5">Acetyl-CoA hydrolase</fullName>
        <ecNumber evidence="4">3.1.2.1</ecNumber>
    </recommendedName>
    <alternativeName>
        <fullName evidence="8">Acetyl-CoA deacylase</fullName>
    </alternativeName>
</protein>
<reference evidence="12" key="1">
    <citation type="submission" date="2016-03" db="EMBL/GenBank/DDBJ databases">
        <authorList>
            <person name="Devillers H."/>
        </authorList>
    </citation>
    <scope>NUCLEOTIDE SEQUENCE [LARGE SCALE GENOMIC DNA]</scope>
</reference>
<dbReference type="GO" id="GO:0003986">
    <property type="term" value="F:acetyl-CoA hydrolase activity"/>
    <property type="evidence" value="ECO:0007669"/>
    <property type="project" value="UniProtKB-EC"/>
</dbReference>
<keyword evidence="12" id="KW-1185">Reference proteome</keyword>
<dbReference type="FunFam" id="3.40.1080.20:FF:000001">
    <property type="entry name" value="Acetyl-CoA hydrolase Ach1"/>
    <property type="match status" value="1"/>
</dbReference>
<evidence type="ECO:0000313" key="12">
    <source>
        <dbReference type="Proteomes" id="UP000191024"/>
    </source>
</evidence>
<dbReference type="FunFam" id="3.40.1080.10:FF:000003">
    <property type="entry name" value="Acetyl-coA hydrolase Ach1"/>
    <property type="match status" value="1"/>
</dbReference>
<gene>
    <name evidence="11" type="ORF">LAMI_0H13080G</name>
</gene>
<dbReference type="SUPFAM" id="SSF100950">
    <property type="entry name" value="NagB/RpiA/CoA transferase-like"/>
    <property type="match status" value="2"/>
</dbReference>
<evidence type="ECO:0000256" key="2">
    <source>
        <dbReference type="ARBA" id="ARBA00004496"/>
    </source>
</evidence>
<evidence type="ECO:0000256" key="3">
    <source>
        <dbReference type="ARBA" id="ARBA00009632"/>
    </source>
</evidence>
<sequence>MTISSLLKERVRYAPYLSKVARAEDLLPLFKNGQYIGWSGFTGVGAPKAIPQALANHVEANKLQSQLQFNLFVGASAGPEESRWAELDMIARRAPHQVGKPIARAINEGRIQFFDKHLSMFPQDLTYGFYTRNRTDGKILDYSIIEATAIKEDGSIVPGPSVGGSPEFVSVSDKVIIEVNTATPSFEGLHDIDMPENPPYRNPYPYTSVDHKCGVDSIPVDPERVVAIVESTTRDLVPPNTPSDDMSRAIGRHLVEFFENEVRHGRLPENLHPLQSGIGNIANAVIEGLSGASFKNLTVWTEVLQDSFLDLFENGSLDYATATSIRLTESGFERFFDNWDNFSKKLCLRSQVVSNNPEMIRRLGVIAMNTPVEVDIYAHANSTNVSGSRMLNGLGGSADFLRNAKLSIMHTPAARPTKTDPTGISTIVPMASHVDQTEHDLDVVVTDQGLADLRGLSPRERAREIIKNCAHPDYEPILLDYLERSEHYARKNRCLHEPHMLQNAHKFHLNLAEKGTMKVDSWD</sequence>
<dbReference type="OrthoDB" id="10250396at2759"/>
<evidence type="ECO:0000256" key="4">
    <source>
        <dbReference type="ARBA" id="ARBA00011920"/>
    </source>
</evidence>
<dbReference type="GO" id="GO:0006083">
    <property type="term" value="P:acetate metabolic process"/>
    <property type="evidence" value="ECO:0007669"/>
    <property type="project" value="InterPro"/>
</dbReference>
<proteinExistence type="inferred from homology"/>
<evidence type="ECO:0000256" key="8">
    <source>
        <dbReference type="ARBA" id="ARBA00029672"/>
    </source>
</evidence>
<dbReference type="GO" id="GO:0005739">
    <property type="term" value="C:mitochondrion"/>
    <property type="evidence" value="ECO:0007669"/>
    <property type="project" value="TreeGrafter"/>
</dbReference>
<dbReference type="Pfam" id="PF02550">
    <property type="entry name" value="AcetylCoA_hydro"/>
    <property type="match status" value="1"/>
</dbReference>
<dbReference type="FunFam" id="3.30.750.70:FF:000002">
    <property type="entry name" value="Acetyl-CoA hydrolase Ach1"/>
    <property type="match status" value="1"/>
</dbReference>
<dbReference type="Gene3D" id="3.30.750.70">
    <property type="entry name" value="4-hydroxybutyrate coenzyme like domains"/>
    <property type="match status" value="1"/>
</dbReference>
<keyword evidence="6" id="KW-0963">Cytoplasm</keyword>
<comment type="similarity">
    <text evidence="3">Belongs to the acetyl-CoA hydrolase/transferase family.</text>
</comment>
<evidence type="ECO:0000313" key="11">
    <source>
        <dbReference type="EMBL" id="SCV04056.1"/>
    </source>
</evidence>
<comment type="subcellular location">
    <subcellularLocation>
        <location evidence="2">Cytoplasm</location>
    </subcellularLocation>
</comment>
<dbReference type="InterPro" id="IPR037171">
    <property type="entry name" value="NagB/RpiA_transferase-like"/>
</dbReference>
<evidence type="ECO:0000259" key="9">
    <source>
        <dbReference type="Pfam" id="PF02550"/>
    </source>
</evidence>
<feature type="domain" description="Acetyl-CoA hydrolase/transferase N-terminal" evidence="9">
    <location>
        <begin position="12"/>
        <end position="230"/>
    </location>
</feature>